<evidence type="ECO:0008006" key="5">
    <source>
        <dbReference type="Google" id="ProtNLM"/>
    </source>
</evidence>
<dbReference type="EMBL" id="MT141551">
    <property type="protein sequence ID" value="QJA66194.1"/>
    <property type="molecule type" value="Genomic_DNA"/>
</dbReference>
<name>A0A6H1ZA63_9ZZZZ</name>
<evidence type="ECO:0000313" key="2">
    <source>
        <dbReference type="EMBL" id="QJA66194.1"/>
    </source>
</evidence>
<dbReference type="Gene3D" id="3.90.550.10">
    <property type="entry name" value="Spore Coat Polysaccharide Biosynthesis Protein SpsA, Chain A"/>
    <property type="match status" value="1"/>
</dbReference>
<evidence type="ECO:0000313" key="3">
    <source>
        <dbReference type="EMBL" id="QJH96302.1"/>
    </source>
</evidence>
<dbReference type="InterPro" id="IPR029044">
    <property type="entry name" value="Nucleotide-diphossugar_trans"/>
</dbReference>
<evidence type="ECO:0000313" key="4">
    <source>
        <dbReference type="EMBL" id="QJI04749.1"/>
    </source>
</evidence>
<gene>
    <name evidence="4" type="ORF">MM415A00110_0070</name>
    <name evidence="2" type="ORF">MM415B00359_0005</name>
    <name evidence="1" type="ORF">TM448A00090_0007</name>
    <name evidence="3" type="ORF">TM448B00679_0017</name>
</gene>
<organism evidence="1">
    <name type="scientific">viral metagenome</name>
    <dbReference type="NCBI Taxonomy" id="1070528"/>
    <lineage>
        <taxon>unclassified sequences</taxon>
        <taxon>metagenomes</taxon>
        <taxon>organismal metagenomes</taxon>
    </lineage>
</organism>
<dbReference type="SUPFAM" id="SSF53448">
    <property type="entry name" value="Nucleotide-diphospho-sugar transferases"/>
    <property type="match status" value="1"/>
</dbReference>
<evidence type="ECO:0000313" key="1">
    <source>
        <dbReference type="EMBL" id="QJA44175.1"/>
    </source>
</evidence>
<accession>A0A6H1ZA63</accession>
<proteinExistence type="predicted"/>
<dbReference type="EMBL" id="MT143974">
    <property type="protein sequence ID" value="QJA44175.1"/>
    <property type="molecule type" value="Genomic_DNA"/>
</dbReference>
<reference evidence="1" key="1">
    <citation type="submission" date="2020-03" db="EMBL/GenBank/DDBJ databases">
        <title>The deep terrestrial virosphere.</title>
        <authorList>
            <person name="Holmfeldt K."/>
            <person name="Nilsson E."/>
            <person name="Simone D."/>
            <person name="Lopez-Fernandez M."/>
            <person name="Wu X."/>
            <person name="de Brujin I."/>
            <person name="Lundin D."/>
            <person name="Andersson A."/>
            <person name="Bertilsson S."/>
            <person name="Dopson M."/>
        </authorList>
    </citation>
    <scope>NUCLEOTIDE SEQUENCE</scope>
    <source>
        <strain evidence="4">MM415A00110</strain>
        <strain evidence="2">MM415B00359</strain>
        <strain evidence="1">TM448A00090</strain>
        <strain evidence="3">TM448B00679</strain>
    </source>
</reference>
<protein>
    <recommendedName>
        <fullName evidence="5">Glycosyltransferase</fullName>
    </recommendedName>
</protein>
<dbReference type="EMBL" id="MT145189">
    <property type="protein sequence ID" value="QJI04749.1"/>
    <property type="molecule type" value="Genomic_DNA"/>
</dbReference>
<dbReference type="EMBL" id="MT144646">
    <property type="protein sequence ID" value="QJH96302.1"/>
    <property type="molecule type" value="Genomic_DNA"/>
</dbReference>
<dbReference type="AlphaFoldDB" id="A0A6H1ZA63"/>
<sequence length="218" mass="25035">MPDILERDIVMGTFTHRTQYLPGLLDSVKQYLPEAPLIIKVNEGGINKNMEMLRQDFLCTDKRFWVFLDDDIRFMDSDILKVAVHNLVTHKVAMIGVYSTFDPEYKLGSDSLTFNEVPWTPGYFMMVDRNLVGNIKPDLNLPDANTSVDTSYCISIRHAGFKIGISPSVVYHTYKRVLFNQDIGEKTNEYLKAKWGDFYFNNTGRLANIVGSIPKEYE</sequence>